<evidence type="ECO:0000256" key="9">
    <source>
        <dbReference type="SAM" id="Phobius"/>
    </source>
</evidence>
<dbReference type="SMART" id="SM00388">
    <property type="entry name" value="HisKA"/>
    <property type="match status" value="1"/>
</dbReference>
<dbReference type="NCBIfam" id="TIGR00229">
    <property type="entry name" value="sensory_box"/>
    <property type="match status" value="1"/>
</dbReference>
<dbReference type="Gene3D" id="1.10.287.130">
    <property type="match status" value="1"/>
</dbReference>
<evidence type="ECO:0000256" key="6">
    <source>
        <dbReference type="ARBA" id="ARBA00022777"/>
    </source>
</evidence>
<feature type="domain" description="Histidine kinase" evidence="10">
    <location>
        <begin position="306"/>
        <end position="521"/>
    </location>
</feature>
<dbReference type="Pfam" id="PF08447">
    <property type="entry name" value="PAS_3"/>
    <property type="match status" value="1"/>
</dbReference>
<dbReference type="InterPro" id="IPR005467">
    <property type="entry name" value="His_kinase_dom"/>
</dbReference>
<keyword evidence="9" id="KW-0472">Membrane</keyword>
<dbReference type="AlphaFoldDB" id="A0A7C2XRZ2"/>
<keyword evidence="3" id="KW-0597">Phosphoprotein</keyword>
<dbReference type="GO" id="GO:0000155">
    <property type="term" value="F:phosphorelay sensor kinase activity"/>
    <property type="evidence" value="ECO:0007669"/>
    <property type="project" value="InterPro"/>
</dbReference>
<comment type="caution">
    <text evidence="13">The sequence shown here is derived from an EMBL/GenBank/DDBJ whole genome shotgun (WGS) entry which is preliminary data.</text>
</comment>
<dbReference type="Pfam" id="PF00512">
    <property type="entry name" value="HisKA"/>
    <property type="match status" value="1"/>
</dbReference>
<dbReference type="PANTHER" id="PTHR43065:SF10">
    <property type="entry name" value="PEROXIDE STRESS-ACTIVATED HISTIDINE KINASE MAK3"/>
    <property type="match status" value="1"/>
</dbReference>
<evidence type="ECO:0000259" key="12">
    <source>
        <dbReference type="PROSITE" id="PS50113"/>
    </source>
</evidence>
<dbReference type="CDD" id="cd00130">
    <property type="entry name" value="PAS"/>
    <property type="match status" value="1"/>
</dbReference>
<feature type="domain" description="PAC" evidence="12">
    <location>
        <begin position="239"/>
        <end position="293"/>
    </location>
</feature>
<evidence type="ECO:0000256" key="4">
    <source>
        <dbReference type="ARBA" id="ARBA00022679"/>
    </source>
</evidence>
<dbReference type="SUPFAM" id="SSF55785">
    <property type="entry name" value="PYP-like sensor domain (PAS domain)"/>
    <property type="match status" value="1"/>
</dbReference>
<feature type="transmembrane region" description="Helical" evidence="9">
    <location>
        <begin position="6"/>
        <end position="23"/>
    </location>
</feature>
<feature type="domain" description="PAS" evidence="11">
    <location>
        <begin position="187"/>
        <end position="235"/>
    </location>
</feature>
<dbReference type="EC" id="2.7.13.3" evidence="2"/>
<evidence type="ECO:0000256" key="3">
    <source>
        <dbReference type="ARBA" id="ARBA00022553"/>
    </source>
</evidence>
<keyword evidence="6" id="KW-0418">Kinase</keyword>
<dbReference type="EMBL" id="DSDS01000150">
    <property type="protein sequence ID" value="HET98371.1"/>
    <property type="molecule type" value="Genomic_DNA"/>
</dbReference>
<dbReference type="Proteomes" id="UP000885986">
    <property type="component" value="Unassembled WGS sequence"/>
</dbReference>
<dbReference type="InterPro" id="IPR003594">
    <property type="entry name" value="HATPase_dom"/>
</dbReference>
<dbReference type="InterPro" id="IPR036097">
    <property type="entry name" value="HisK_dim/P_sf"/>
</dbReference>
<name>A0A7C2XRZ2_9BACT</name>
<dbReference type="Pfam" id="PF02518">
    <property type="entry name" value="HATPase_c"/>
    <property type="match status" value="1"/>
</dbReference>
<dbReference type="SUPFAM" id="SSF47384">
    <property type="entry name" value="Homodimeric domain of signal transducing histidine kinase"/>
    <property type="match status" value="1"/>
</dbReference>
<keyword evidence="5" id="KW-0547">Nucleotide-binding</keyword>
<dbReference type="PROSITE" id="PS50112">
    <property type="entry name" value="PAS"/>
    <property type="match status" value="1"/>
</dbReference>
<evidence type="ECO:0000256" key="7">
    <source>
        <dbReference type="ARBA" id="ARBA00022840"/>
    </source>
</evidence>
<proteinExistence type="predicted"/>
<dbReference type="Gene3D" id="3.30.450.20">
    <property type="entry name" value="PAS domain"/>
    <property type="match status" value="2"/>
</dbReference>
<keyword evidence="7" id="KW-0067">ATP-binding</keyword>
<keyword evidence="9" id="KW-0812">Transmembrane</keyword>
<dbReference type="InterPro" id="IPR000014">
    <property type="entry name" value="PAS"/>
</dbReference>
<dbReference type="CDD" id="cd00082">
    <property type="entry name" value="HisKA"/>
    <property type="match status" value="1"/>
</dbReference>
<dbReference type="InterPro" id="IPR013655">
    <property type="entry name" value="PAS_fold_3"/>
</dbReference>
<evidence type="ECO:0000256" key="2">
    <source>
        <dbReference type="ARBA" id="ARBA00012438"/>
    </source>
</evidence>
<organism evidence="13">
    <name type="scientific">Desulfurivibrio alkaliphilus</name>
    <dbReference type="NCBI Taxonomy" id="427923"/>
    <lineage>
        <taxon>Bacteria</taxon>
        <taxon>Pseudomonadati</taxon>
        <taxon>Thermodesulfobacteriota</taxon>
        <taxon>Desulfobulbia</taxon>
        <taxon>Desulfobulbales</taxon>
        <taxon>Desulfobulbaceae</taxon>
        <taxon>Desulfurivibrio</taxon>
    </lineage>
</organism>
<dbReference type="InterPro" id="IPR004358">
    <property type="entry name" value="Sig_transdc_His_kin-like_C"/>
</dbReference>
<keyword evidence="9" id="KW-1133">Transmembrane helix</keyword>
<dbReference type="InterPro" id="IPR036890">
    <property type="entry name" value="HATPase_C_sf"/>
</dbReference>
<dbReference type="PANTHER" id="PTHR43065">
    <property type="entry name" value="SENSOR HISTIDINE KINASE"/>
    <property type="match status" value="1"/>
</dbReference>
<dbReference type="PROSITE" id="PS50109">
    <property type="entry name" value="HIS_KIN"/>
    <property type="match status" value="1"/>
</dbReference>
<keyword evidence="8" id="KW-0902">Two-component regulatory system</keyword>
<evidence type="ECO:0000313" key="13">
    <source>
        <dbReference type="EMBL" id="HET98371.1"/>
    </source>
</evidence>
<dbReference type="SMART" id="SM00387">
    <property type="entry name" value="HATPase_c"/>
    <property type="match status" value="1"/>
</dbReference>
<keyword evidence="4" id="KW-0808">Transferase</keyword>
<dbReference type="InterPro" id="IPR035965">
    <property type="entry name" value="PAS-like_dom_sf"/>
</dbReference>
<evidence type="ECO:0000259" key="11">
    <source>
        <dbReference type="PROSITE" id="PS50112"/>
    </source>
</evidence>
<dbReference type="Gene3D" id="3.30.565.10">
    <property type="entry name" value="Histidine kinase-like ATPase, C-terminal domain"/>
    <property type="match status" value="1"/>
</dbReference>
<gene>
    <name evidence="13" type="ORF">ENN98_06725</name>
</gene>
<dbReference type="PROSITE" id="PS50113">
    <property type="entry name" value="PAC"/>
    <property type="match status" value="1"/>
</dbReference>
<protein>
    <recommendedName>
        <fullName evidence="2">histidine kinase</fullName>
        <ecNumber evidence="2">2.7.13.3</ecNumber>
    </recommendedName>
</protein>
<sequence>MSWIYPALLGAAVAALVTTFFCLKRERRRLRRRTEAALYRQLEEFFAIFQAVEGGAYVADMESHEILAITGRNQELFGSNLVGSKCYERAGLGGGRGPCLFCSNRILVNPDGTPARPVVREFRNPADNHWYLCIDRAIHWPDGRLVRLEIAINITARKQAEENLRRSEHNFRELVENSLVGILLVQDGEIVYQNPEQRRLLGNMPNSLLLKDFTAIHPEDLAKVRESYRKINSGVVAQADLEFRLYSGGRRREGELVWVYCRARPIDFQGRKTMLISMVDISQAKELERLVRVQDKMSSLGRVAAGMAHEIRNPLSGINIYLGTLQRMYDRPEMRARVEEIFQRLMAASAKIEAVIQRVIDFAKPGQLQVRALDPNQPVAAALELATVILERHGIVPELEAAAELPLCRIDRQQIEQVLLNLLTNSAEAMEQLPPGARRLLRVRTLMAEGMVEIRVDDSGPGIPAGVRERILDPFYTTKGDGTGIGLNISHRIISDHGGRLEVAKSDLGGARFRVMLPPESGMRKT</sequence>
<evidence type="ECO:0000256" key="1">
    <source>
        <dbReference type="ARBA" id="ARBA00000085"/>
    </source>
</evidence>
<dbReference type="PRINTS" id="PR00344">
    <property type="entry name" value="BCTRLSENSOR"/>
</dbReference>
<evidence type="ECO:0000256" key="8">
    <source>
        <dbReference type="ARBA" id="ARBA00023012"/>
    </source>
</evidence>
<evidence type="ECO:0000259" key="10">
    <source>
        <dbReference type="PROSITE" id="PS50109"/>
    </source>
</evidence>
<dbReference type="SUPFAM" id="SSF55874">
    <property type="entry name" value="ATPase domain of HSP90 chaperone/DNA topoisomerase II/histidine kinase"/>
    <property type="match status" value="1"/>
</dbReference>
<evidence type="ECO:0000256" key="5">
    <source>
        <dbReference type="ARBA" id="ARBA00022741"/>
    </source>
</evidence>
<reference evidence="13" key="1">
    <citation type="journal article" date="2020" name="mSystems">
        <title>Genome- and Community-Level Interaction Insights into Carbon Utilization and Element Cycling Functions of Hydrothermarchaeota in Hydrothermal Sediment.</title>
        <authorList>
            <person name="Zhou Z."/>
            <person name="Liu Y."/>
            <person name="Xu W."/>
            <person name="Pan J."/>
            <person name="Luo Z.H."/>
            <person name="Li M."/>
        </authorList>
    </citation>
    <scope>NUCLEOTIDE SEQUENCE [LARGE SCALE GENOMIC DNA]</scope>
    <source>
        <strain evidence="13">SpSt-1224</strain>
    </source>
</reference>
<comment type="catalytic activity">
    <reaction evidence="1">
        <text>ATP + protein L-histidine = ADP + protein N-phospho-L-histidine.</text>
        <dbReference type="EC" id="2.7.13.3"/>
    </reaction>
</comment>
<dbReference type="GO" id="GO:0005524">
    <property type="term" value="F:ATP binding"/>
    <property type="evidence" value="ECO:0007669"/>
    <property type="project" value="UniProtKB-KW"/>
</dbReference>
<dbReference type="InterPro" id="IPR000700">
    <property type="entry name" value="PAS-assoc_C"/>
</dbReference>
<accession>A0A7C2XRZ2</accession>
<dbReference type="InterPro" id="IPR003661">
    <property type="entry name" value="HisK_dim/P_dom"/>
</dbReference>